<dbReference type="InterPro" id="IPR014718">
    <property type="entry name" value="GH-type_carb-bd"/>
</dbReference>
<dbReference type="GO" id="GO:0030246">
    <property type="term" value="F:carbohydrate binding"/>
    <property type="evidence" value="ECO:0007669"/>
    <property type="project" value="InterPro"/>
</dbReference>
<comment type="caution">
    <text evidence="4">The sequence shown here is derived from an EMBL/GenBank/DDBJ whole genome shotgun (WGS) entry which is preliminary data.</text>
</comment>
<dbReference type="Gene3D" id="2.70.98.10">
    <property type="match status" value="1"/>
</dbReference>
<sequence>MKKDNSNGLEYIQIENSLNNVQADIYLSLGASLQTLILNGNKLITSLEPLPYSDTYASSLLFPFANRIDGGKYNFEGSVYKFPINESGNNNALHGLVYNKTFKVVSKKADTDYASVLLEYDEDNYTEGFPYTYKMQVEYVLTHNSLTLNVSVKNTDNKTFPFTLGWHPYFYSTDLYNSTLNFDSDQQLEFNDRCITSGVKNVSGTEAFEIKDQYLDDCFVLKNNDVTFKTPDYEFVLSNSSEDAFLQIYTPPKKTHVAIEPTTGVSDSFNNKMGLQTLKPDHTYQLNWKIILIS</sequence>
<evidence type="ECO:0000256" key="1">
    <source>
        <dbReference type="ARBA" id="ARBA00001913"/>
    </source>
</evidence>
<comment type="cofactor">
    <cofactor evidence="1">
        <name>Ca(2+)</name>
        <dbReference type="ChEBI" id="CHEBI:29108"/>
    </cofactor>
</comment>
<comment type="subunit">
    <text evidence="2">Monomer.</text>
</comment>
<organism evidence="4 5">
    <name type="scientific">Aestuariibaculum sediminum</name>
    <dbReference type="NCBI Taxonomy" id="2770637"/>
    <lineage>
        <taxon>Bacteria</taxon>
        <taxon>Pseudomonadati</taxon>
        <taxon>Bacteroidota</taxon>
        <taxon>Flavobacteriia</taxon>
        <taxon>Flavobacteriales</taxon>
        <taxon>Flavobacteriaceae</taxon>
    </lineage>
</organism>
<dbReference type="RefSeq" id="WP_188229644.1">
    <property type="nucleotide sequence ID" value="NZ_JACVXB010000002.1"/>
</dbReference>
<keyword evidence="3" id="KW-0106">Calcium</keyword>
<dbReference type="SUPFAM" id="SSF74650">
    <property type="entry name" value="Galactose mutarotase-like"/>
    <property type="match status" value="1"/>
</dbReference>
<dbReference type="CDD" id="cd01081">
    <property type="entry name" value="Aldose_epim"/>
    <property type="match status" value="1"/>
</dbReference>
<dbReference type="PANTHER" id="PTHR10091:SF45">
    <property type="entry name" value="ALDOSE 1-EPIMERASE"/>
    <property type="match status" value="1"/>
</dbReference>
<dbReference type="InterPro" id="IPR008183">
    <property type="entry name" value="Aldose_1/G6P_1-epimerase"/>
</dbReference>
<protein>
    <submittedName>
        <fullName evidence="4">Aldose 1-epimerase</fullName>
    </submittedName>
</protein>
<dbReference type="EMBL" id="JACVXB010000002">
    <property type="protein sequence ID" value="MBD0831857.1"/>
    <property type="molecule type" value="Genomic_DNA"/>
</dbReference>
<dbReference type="Proteomes" id="UP000600588">
    <property type="component" value="Unassembled WGS sequence"/>
</dbReference>
<evidence type="ECO:0000256" key="3">
    <source>
        <dbReference type="ARBA" id="ARBA00022837"/>
    </source>
</evidence>
<name>A0A8J6U8N5_9FLAO</name>
<accession>A0A8J6U8N5</accession>
<reference evidence="4 5" key="1">
    <citation type="submission" date="2020-09" db="EMBL/GenBank/DDBJ databases">
        <title>TT11 complete genome.</title>
        <authorList>
            <person name="Wu Z."/>
        </authorList>
    </citation>
    <scope>NUCLEOTIDE SEQUENCE [LARGE SCALE GENOMIC DNA]</scope>
    <source>
        <strain evidence="4 5">TT11</strain>
    </source>
</reference>
<dbReference type="GO" id="GO:0004034">
    <property type="term" value="F:aldose 1-epimerase activity"/>
    <property type="evidence" value="ECO:0007669"/>
    <property type="project" value="TreeGrafter"/>
</dbReference>
<dbReference type="AlphaFoldDB" id="A0A8J6U8N5"/>
<dbReference type="InterPro" id="IPR011013">
    <property type="entry name" value="Gal_mutarotase_sf_dom"/>
</dbReference>
<evidence type="ECO:0000313" key="4">
    <source>
        <dbReference type="EMBL" id="MBD0831857.1"/>
    </source>
</evidence>
<evidence type="ECO:0000256" key="2">
    <source>
        <dbReference type="ARBA" id="ARBA00011245"/>
    </source>
</evidence>
<keyword evidence="5" id="KW-1185">Reference proteome</keyword>
<dbReference type="PANTHER" id="PTHR10091">
    <property type="entry name" value="ALDOSE-1-EPIMERASE"/>
    <property type="match status" value="1"/>
</dbReference>
<proteinExistence type="predicted"/>
<dbReference type="Pfam" id="PF01263">
    <property type="entry name" value="Aldose_epim"/>
    <property type="match status" value="1"/>
</dbReference>
<dbReference type="GO" id="GO:0033499">
    <property type="term" value="P:galactose catabolic process via UDP-galactose, Leloir pathway"/>
    <property type="evidence" value="ECO:0007669"/>
    <property type="project" value="TreeGrafter"/>
</dbReference>
<dbReference type="GO" id="GO:0006006">
    <property type="term" value="P:glucose metabolic process"/>
    <property type="evidence" value="ECO:0007669"/>
    <property type="project" value="TreeGrafter"/>
</dbReference>
<gene>
    <name evidence="4" type="ORF">ICJ83_06910</name>
</gene>
<evidence type="ECO:0000313" key="5">
    <source>
        <dbReference type="Proteomes" id="UP000600588"/>
    </source>
</evidence>